<evidence type="ECO:0000256" key="2">
    <source>
        <dbReference type="SAM" id="Phobius"/>
    </source>
</evidence>
<reference evidence="3" key="1">
    <citation type="submission" date="2019-10" db="EMBL/GenBank/DDBJ databases">
        <title>Conservation and host-specific expression of non-tandemly repeated heterogenous ribosome RNA gene in arbuscular mycorrhizal fungi.</title>
        <authorList>
            <person name="Maeda T."/>
            <person name="Kobayashi Y."/>
            <person name="Nakagawa T."/>
            <person name="Ezawa T."/>
            <person name="Yamaguchi K."/>
            <person name="Bino T."/>
            <person name="Nishimoto Y."/>
            <person name="Shigenobu S."/>
            <person name="Kawaguchi M."/>
        </authorList>
    </citation>
    <scope>NUCLEOTIDE SEQUENCE</scope>
    <source>
        <strain evidence="3">HR1</strain>
    </source>
</reference>
<evidence type="ECO:0000313" key="3">
    <source>
        <dbReference type="EMBL" id="GES81321.1"/>
    </source>
</evidence>
<feature type="transmembrane region" description="Helical" evidence="2">
    <location>
        <begin position="513"/>
        <end position="546"/>
    </location>
</feature>
<feature type="compositionally biased region" description="Low complexity" evidence="1">
    <location>
        <begin position="411"/>
        <end position="425"/>
    </location>
</feature>
<dbReference type="InterPro" id="IPR007246">
    <property type="entry name" value="Gaa1"/>
</dbReference>
<gene>
    <name evidence="3" type="ORF">RCL2_000857200</name>
</gene>
<dbReference type="Gene3D" id="3.40.630.10">
    <property type="entry name" value="Zn peptidases"/>
    <property type="match status" value="1"/>
</dbReference>
<dbReference type="GO" id="GO:0016255">
    <property type="term" value="P:attachment of GPI anchor to protein"/>
    <property type="evidence" value="ECO:0007669"/>
    <property type="project" value="TreeGrafter"/>
</dbReference>
<dbReference type="SUPFAM" id="SSF53187">
    <property type="entry name" value="Zn-dependent exopeptidases"/>
    <property type="match status" value="1"/>
</dbReference>
<evidence type="ECO:0000256" key="1">
    <source>
        <dbReference type="SAM" id="MobiDB-lite"/>
    </source>
</evidence>
<feature type="transmembrane region" description="Helical" evidence="2">
    <location>
        <begin position="440"/>
        <end position="461"/>
    </location>
</feature>
<feature type="transmembrane region" description="Helical" evidence="2">
    <location>
        <begin position="558"/>
        <end position="577"/>
    </location>
</feature>
<dbReference type="OrthoDB" id="445301at2759"/>
<dbReference type="PIRSF" id="PIRSF036762">
    <property type="entry name" value="GAA1"/>
    <property type="match status" value="1"/>
</dbReference>
<keyword evidence="2" id="KW-0812">Transmembrane</keyword>
<dbReference type="PANTHER" id="PTHR13304:SF0">
    <property type="entry name" value="GLYCOSYLPHOSPHATIDYLINOSITOL ANCHOR ATTACHMENT 1 PROTEIN"/>
    <property type="match status" value="1"/>
</dbReference>
<dbReference type="Proteomes" id="UP000615446">
    <property type="component" value="Unassembled WGS sequence"/>
</dbReference>
<feature type="region of interest" description="Disordered" evidence="1">
    <location>
        <begin position="405"/>
        <end position="425"/>
    </location>
</feature>
<evidence type="ECO:0000313" key="4">
    <source>
        <dbReference type="Proteomes" id="UP000615446"/>
    </source>
</evidence>
<dbReference type="AlphaFoldDB" id="A0A8H3QJ69"/>
<dbReference type="Pfam" id="PF04114">
    <property type="entry name" value="Gaa1"/>
    <property type="match status" value="1"/>
</dbReference>
<name>A0A8H3QJ69_9GLOM</name>
<accession>A0A8H3QJ69</accession>
<keyword evidence="2" id="KW-1133">Transmembrane helix</keyword>
<protein>
    <submittedName>
        <fullName evidence="3">Gaa1-domain-containing protein</fullName>
    </submittedName>
</protein>
<organism evidence="3 4">
    <name type="scientific">Rhizophagus clarus</name>
    <dbReference type="NCBI Taxonomy" id="94130"/>
    <lineage>
        <taxon>Eukaryota</taxon>
        <taxon>Fungi</taxon>
        <taxon>Fungi incertae sedis</taxon>
        <taxon>Mucoromycota</taxon>
        <taxon>Glomeromycotina</taxon>
        <taxon>Glomeromycetes</taxon>
        <taxon>Glomerales</taxon>
        <taxon>Glomeraceae</taxon>
        <taxon>Rhizophagus</taxon>
    </lineage>
</organism>
<keyword evidence="2" id="KW-0472">Membrane</keyword>
<feature type="transmembrane region" description="Helical" evidence="2">
    <location>
        <begin position="473"/>
        <end position="493"/>
    </location>
</feature>
<proteinExistence type="predicted"/>
<comment type="caution">
    <text evidence="3">The sequence shown here is derived from an EMBL/GenBank/DDBJ whole genome shotgun (WGS) entry which is preliminary data.</text>
</comment>
<dbReference type="EMBL" id="BLAL01000054">
    <property type="protein sequence ID" value="GES81321.1"/>
    <property type="molecule type" value="Genomic_DNA"/>
</dbReference>
<dbReference type="PANTHER" id="PTHR13304">
    <property type="entry name" value="GLYCOSYLPHOSPHATIDYLINOSITOL ANCHOR ATTACHMENT 1 PROTEIN"/>
    <property type="match status" value="1"/>
</dbReference>
<sequence>MSDTAHALTRIRRRRKLFRTLKKWISKLRFLLFAVGACWLFILPSEQYHKHTYISENALLPGQVNTYYNWGQVHEAAAFRDNITLISNSSNIEKAAYIENELRKAGLKTAMQNFTANISGNKIYGTNVYGIFNAPRADGTEALVLSAPWKSKDGETINTNGIAAALSIVKFFKGYTYWSKDIILLITDGGEVGVQAWLESYHDHPRSVISSTPLFLRSGAIQAAINLDFPSTNDYKALGIFFEGVNGQLPNLDLINTVIRVCRSSYSIPIMLHDSGHHYFNFDNGNYYDSLHNLLQTMKHQSLCHPTGSHGLFFRYKIDAITLYGHSTAHTPNLFSFMEIGSIVESTFRSLNNLLEHLHQSFFFYLLPAPERYISIGSYLPPALLLTVGLILQALELWGKTGDDYTEEPVSENSKPESSSSSKGVNSVVPLPYNNRPRQILFPMIVLIVSYFAGLLIFFVITNHFSYNQLSKIFGIPEFIFTLSLITSISILIPATLIQMQKPLSDWIVLKSFTLAFTAMIISCLSVLNFSLAVFTSLIVIIPFSLFRPTPKYKLLQYLQLLVLTMISPPGILILSGTNIEEFLRWALMEYELFGSYLLPFICCLYWPEPKIVKNNLLNTYRLSC</sequence>
<dbReference type="GO" id="GO:0042765">
    <property type="term" value="C:GPI-anchor transamidase complex"/>
    <property type="evidence" value="ECO:0007669"/>
    <property type="project" value="InterPro"/>
</dbReference>